<evidence type="ECO:0000256" key="5">
    <source>
        <dbReference type="ARBA" id="ARBA00011738"/>
    </source>
</evidence>
<comment type="caution">
    <text evidence="16">Lacks conserved residue(s) required for the propagation of feature annotation.</text>
</comment>
<comment type="caution">
    <text evidence="17">The sequence shown here is derived from an EMBL/GenBank/DDBJ whole genome shotgun (WGS) entry which is preliminary data.</text>
</comment>
<comment type="subcellular location">
    <subcellularLocation>
        <location evidence="3 16">Cytoplasm</location>
    </subcellularLocation>
</comment>
<evidence type="ECO:0000256" key="6">
    <source>
        <dbReference type="ARBA" id="ARBA00012102"/>
    </source>
</evidence>
<evidence type="ECO:0000256" key="14">
    <source>
        <dbReference type="ARBA" id="ARBA00038036"/>
    </source>
</evidence>
<keyword evidence="8 16" id="KW-0808">Transferase</keyword>
<feature type="binding site" evidence="16">
    <location>
        <position position="132"/>
    </location>
    <ligand>
        <name>ATP</name>
        <dbReference type="ChEBI" id="CHEBI:30616"/>
    </ligand>
</feature>
<sequence>MHLAIDIGNTNTVVGVFDAQTLRDHFRVASNRSMTSDEAGFFITGLLDRMKIANEEIDRVTVASVVPSLTPVFERTAKKWFGCIPVFVSAHVNLPIRITIDQPDQLGADRIANGVAAFQKFGGPVIVVDFGTTTNFDVVDQSGSYLGGVLIPGPETSMTELARKAARLFEVRIEPPDRVIGRSTAGALKSGLFYGTVGQVDYLIEKIVAEAGFTNARVVATGGLADGIEKYTRHIKLIEPTLTLDGIRLIGEMN</sequence>
<dbReference type="InterPro" id="IPR043129">
    <property type="entry name" value="ATPase_NBD"/>
</dbReference>
<evidence type="ECO:0000313" key="18">
    <source>
        <dbReference type="Proteomes" id="UP000250918"/>
    </source>
</evidence>
<evidence type="ECO:0000256" key="16">
    <source>
        <dbReference type="HAMAP-Rule" id="MF_01274"/>
    </source>
</evidence>
<dbReference type="CDD" id="cd24015">
    <property type="entry name" value="ASKHA_NBD_PanK-III"/>
    <property type="match status" value="1"/>
</dbReference>
<proteinExistence type="inferred from homology"/>
<name>A0A855X0P5_9BACT</name>
<comment type="subunit">
    <text evidence="5 16">Homodimer.</text>
</comment>
<keyword evidence="11 16" id="KW-0067">ATP-binding</keyword>
<evidence type="ECO:0000256" key="1">
    <source>
        <dbReference type="ARBA" id="ARBA00001206"/>
    </source>
</evidence>
<dbReference type="SUPFAM" id="SSF53067">
    <property type="entry name" value="Actin-like ATPase domain"/>
    <property type="match status" value="2"/>
</dbReference>
<dbReference type="EMBL" id="PQAP01000087">
    <property type="protein sequence ID" value="PWB72370.1"/>
    <property type="molecule type" value="Genomic_DNA"/>
</dbReference>
<dbReference type="GO" id="GO:0005737">
    <property type="term" value="C:cytoplasm"/>
    <property type="evidence" value="ECO:0007669"/>
    <property type="project" value="UniProtKB-SubCell"/>
</dbReference>
<evidence type="ECO:0000256" key="3">
    <source>
        <dbReference type="ARBA" id="ARBA00004496"/>
    </source>
</evidence>
<feature type="binding site" evidence="16">
    <location>
        <begin position="6"/>
        <end position="13"/>
    </location>
    <ligand>
        <name>ATP</name>
        <dbReference type="ChEBI" id="CHEBI:30616"/>
    </ligand>
</feature>
<keyword evidence="16" id="KW-0479">Metal-binding</keyword>
<evidence type="ECO:0000313" key="17">
    <source>
        <dbReference type="EMBL" id="PWB72370.1"/>
    </source>
</evidence>
<comment type="pathway">
    <text evidence="4 16">Cofactor biosynthesis; coenzyme A biosynthesis; CoA from (R)-pantothenate: step 1/5.</text>
</comment>
<comment type="cofactor">
    <cofactor evidence="2">
        <name>K(+)</name>
        <dbReference type="ChEBI" id="CHEBI:29103"/>
    </cofactor>
</comment>
<dbReference type="GO" id="GO:0046872">
    <property type="term" value="F:metal ion binding"/>
    <property type="evidence" value="ECO:0007669"/>
    <property type="project" value="UniProtKB-KW"/>
</dbReference>
<dbReference type="PANTHER" id="PTHR34265:SF1">
    <property type="entry name" value="TYPE III PANTOTHENATE KINASE"/>
    <property type="match status" value="1"/>
</dbReference>
<gene>
    <name evidence="16" type="primary">coaX</name>
    <name evidence="17" type="ORF">C3F09_06735</name>
</gene>
<dbReference type="PANTHER" id="PTHR34265">
    <property type="entry name" value="TYPE III PANTOTHENATE KINASE"/>
    <property type="match status" value="1"/>
</dbReference>
<dbReference type="NCBIfam" id="TIGR00671">
    <property type="entry name" value="baf"/>
    <property type="match status" value="1"/>
</dbReference>
<evidence type="ECO:0000256" key="15">
    <source>
        <dbReference type="ARBA" id="ARBA00040883"/>
    </source>
</evidence>
<comment type="cofactor">
    <cofactor evidence="16">
        <name>NH4(+)</name>
        <dbReference type="ChEBI" id="CHEBI:28938"/>
    </cofactor>
    <cofactor evidence="16">
        <name>K(+)</name>
        <dbReference type="ChEBI" id="CHEBI:29103"/>
    </cofactor>
    <text evidence="16">A monovalent cation. Ammonium or potassium.</text>
</comment>
<evidence type="ECO:0000256" key="10">
    <source>
        <dbReference type="ARBA" id="ARBA00022777"/>
    </source>
</evidence>
<feature type="binding site" evidence="16">
    <location>
        <position position="129"/>
    </location>
    <ligand>
        <name>K(+)</name>
        <dbReference type="ChEBI" id="CHEBI:29103"/>
    </ligand>
</feature>
<dbReference type="UniPathway" id="UPA00241">
    <property type="reaction ID" value="UER00352"/>
</dbReference>
<dbReference type="NCBIfam" id="NF009855">
    <property type="entry name" value="PRK13321.1"/>
    <property type="match status" value="1"/>
</dbReference>
<evidence type="ECO:0000256" key="11">
    <source>
        <dbReference type="ARBA" id="ARBA00022840"/>
    </source>
</evidence>
<evidence type="ECO:0000256" key="8">
    <source>
        <dbReference type="ARBA" id="ARBA00022679"/>
    </source>
</evidence>
<evidence type="ECO:0000256" key="4">
    <source>
        <dbReference type="ARBA" id="ARBA00005225"/>
    </source>
</evidence>
<dbReference type="Proteomes" id="UP000250918">
    <property type="component" value="Unassembled WGS sequence"/>
</dbReference>
<reference evidence="17 18" key="1">
    <citation type="journal article" date="2018" name="ISME J.">
        <title>A methanotrophic archaeon couples anaerobic oxidation of methane to Fe(III) reduction.</title>
        <authorList>
            <person name="Cai C."/>
            <person name="Leu A.O."/>
            <person name="Xie G.J."/>
            <person name="Guo J."/>
            <person name="Feng Y."/>
            <person name="Zhao J.X."/>
            <person name="Tyson G.W."/>
            <person name="Yuan Z."/>
            <person name="Hu S."/>
        </authorList>
    </citation>
    <scope>NUCLEOTIDE SEQUENCE [LARGE SCALE GENOMIC DNA]</scope>
    <source>
        <strain evidence="17">FeB_12</strain>
    </source>
</reference>
<feature type="binding site" evidence="16">
    <location>
        <position position="184"/>
    </location>
    <ligand>
        <name>substrate</name>
    </ligand>
</feature>
<dbReference type="GO" id="GO:0004594">
    <property type="term" value="F:pantothenate kinase activity"/>
    <property type="evidence" value="ECO:0007669"/>
    <property type="project" value="UniProtKB-UniRule"/>
</dbReference>
<evidence type="ECO:0000256" key="12">
    <source>
        <dbReference type="ARBA" id="ARBA00022958"/>
    </source>
</evidence>
<evidence type="ECO:0000256" key="13">
    <source>
        <dbReference type="ARBA" id="ARBA00022993"/>
    </source>
</evidence>
<keyword evidence="7 16" id="KW-0963">Cytoplasm</keyword>
<comment type="similarity">
    <text evidence="14 16">Belongs to the type III pantothenate kinase family.</text>
</comment>
<dbReference type="GO" id="GO:0015937">
    <property type="term" value="P:coenzyme A biosynthetic process"/>
    <property type="evidence" value="ECO:0007669"/>
    <property type="project" value="UniProtKB-UniRule"/>
</dbReference>
<accession>A0A855X0P5</accession>
<keyword evidence="13 16" id="KW-0173">Coenzyme A biosynthesis</keyword>
<evidence type="ECO:0000256" key="7">
    <source>
        <dbReference type="ARBA" id="ARBA00022490"/>
    </source>
</evidence>
<keyword evidence="10 16" id="KW-0418">Kinase</keyword>
<keyword evidence="9 16" id="KW-0547">Nucleotide-binding</keyword>
<organism evidence="17 18">
    <name type="scientific">candidate division GN15 bacterium</name>
    <dbReference type="NCBI Taxonomy" id="2072418"/>
    <lineage>
        <taxon>Bacteria</taxon>
        <taxon>candidate division GN15</taxon>
    </lineage>
</organism>
<dbReference type="Gene3D" id="3.30.420.40">
    <property type="match status" value="2"/>
</dbReference>
<evidence type="ECO:0000256" key="9">
    <source>
        <dbReference type="ARBA" id="ARBA00022741"/>
    </source>
</evidence>
<keyword evidence="12 16" id="KW-0630">Potassium</keyword>
<comment type="catalytic activity">
    <reaction evidence="1 16">
        <text>(R)-pantothenate + ATP = (R)-4'-phosphopantothenate + ADP + H(+)</text>
        <dbReference type="Rhea" id="RHEA:16373"/>
        <dbReference type="ChEBI" id="CHEBI:10986"/>
        <dbReference type="ChEBI" id="CHEBI:15378"/>
        <dbReference type="ChEBI" id="CHEBI:29032"/>
        <dbReference type="ChEBI" id="CHEBI:30616"/>
        <dbReference type="ChEBI" id="CHEBI:456216"/>
        <dbReference type="EC" id="2.7.1.33"/>
    </reaction>
</comment>
<dbReference type="Pfam" id="PF03309">
    <property type="entry name" value="Pan_kinase"/>
    <property type="match status" value="1"/>
</dbReference>
<dbReference type="EC" id="2.7.1.33" evidence="6 16"/>
<dbReference type="InterPro" id="IPR004619">
    <property type="entry name" value="Type_III_PanK"/>
</dbReference>
<protein>
    <recommendedName>
        <fullName evidence="15 16">Type III pantothenate kinase</fullName>
        <ecNumber evidence="6 16">2.7.1.33</ecNumber>
    </recommendedName>
    <alternativeName>
        <fullName evidence="16">PanK-III</fullName>
    </alternativeName>
    <alternativeName>
        <fullName evidence="16">Pantothenic acid kinase</fullName>
    </alternativeName>
</protein>
<evidence type="ECO:0000256" key="2">
    <source>
        <dbReference type="ARBA" id="ARBA00001958"/>
    </source>
</evidence>
<comment type="function">
    <text evidence="16">Catalyzes the phosphorylation of pantothenate (Pan), the first step in CoA biosynthesis.</text>
</comment>
<dbReference type="AlphaFoldDB" id="A0A855X0P5"/>
<feature type="binding site" evidence="16">
    <location>
        <begin position="107"/>
        <end position="110"/>
    </location>
    <ligand>
        <name>substrate</name>
    </ligand>
</feature>
<dbReference type="HAMAP" id="MF_01274">
    <property type="entry name" value="Pantothen_kinase_3"/>
    <property type="match status" value="1"/>
</dbReference>
<dbReference type="GO" id="GO:0005524">
    <property type="term" value="F:ATP binding"/>
    <property type="evidence" value="ECO:0007669"/>
    <property type="project" value="UniProtKB-UniRule"/>
</dbReference>
<feature type="active site" description="Proton acceptor" evidence="16">
    <location>
        <position position="109"/>
    </location>
</feature>